<sequence length="611" mass="73559">MKSKILLAMKLCKLKMLEINNKNFIVTYLTNLTIWKIWEQKHVSEKLIMVFYYTVLMIWNMNTHDKNYHSNWILNYYFNYYYLVKGHMLFNMSELLDIFLKSNNSLMFSKSKCILADMEMTASLPKSSYTQGNGEQMVFNCRVQEIEKVVQLGFFKMLDTTNLNYYNSSTSFSFLSVAEDLHKMFKVKNVYQLLYSMDFFIMAYFNIMLEHKSLNYISLSIMMKFMSDFKTKQIHVKLNEKNNLLYNKIIHEMLCLILSMIYEKSLSNLNEGFNLNHNHKVVFNEVSYWNNPMWIMSKSTLNSFNFQLNHMFMKMLSIRIKDKYFLIVCRMYMSTVNKNNESFLLIFWKWDLFTIIFNIYLSTFDNYMKKMMGTFFMKLSYKSSFEEFFKDTQQLSMSVMMRSYVQNRIYYVRMTDKWMVGVSYNMKFMKVVSSLINSFFKIELEMMTNLSNTNNREILNVKMDKIYFLETEIIFFNQKMMMSDSNVTYFLKNGMFNYFITPVNSLMMELCKIGFLRPNGKIQAMTKWVHFTHYDILQNYNHVSKSLVKYYKKTNNFHSVISNLVIDHVLRQSCAKTLAQKFKLNRKTVFKKFGYDLKNYYNKSFYSVTVK</sequence>
<keyword evidence="2" id="KW-0808">Transferase</keyword>
<dbReference type="GO" id="GO:0005739">
    <property type="term" value="C:mitochondrion"/>
    <property type="evidence" value="ECO:0007669"/>
    <property type="project" value="TreeGrafter"/>
</dbReference>
<accession>A0AAU8L233</accession>
<dbReference type="PANTHER" id="PTHR33642:SF4">
    <property type="entry name" value="COX1_OXI3 INTRON 1 PROTEIN-RELATED"/>
    <property type="match status" value="1"/>
</dbReference>
<feature type="domain" description="Domain X" evidence="1">
    <location>
        <begin position="498"/>
        <end position="606"/>
    </location>
</feature>
<protein>
    <submittedName>
        <fullName evidence="2">Reverse transcriptase protein</fullName>
    </submittedName>
</protein>
<reference evidence="2" key="1">
    <citation type="submission" date="2024-06" db="EMBL/GenBank/DDBJ databases">
        <title>Genomic investigations of benthic invertebrates from the Clarion-Clipperton fields of polymetallic nodules.</title>
        <authorList>
            <person name="Gastineau R."/>
            <person name="Dabek P."/>
            <person name="Mianowicz K."/>
            <person name="Otis C."/>
            <person name="Stoyanova V."/>
            <person name="Krawcewicz A."/>
            <person name="Abramowski T."/>
        </authorList>
    </citation>
    <scope>NUCLEOTIDE SEQUENCE</scope>
</reference>
<dbReference type="PANTHER" id="PTHR33642">
    <property type="entry name" value="COX1/OXI3 INTRON 1 PROTEIN-RELATED"/>
    <property type="match status" value="1"/>
</dbReference>
<keyword evidence="2" id="KW-0548">Nucleotidyltransferase</keyword>
<keyword evidence="2" id="KW-0695">RNA-directed DNA polymerase</keyword>
<dbReference type="GO" id="GO:0090615">
    <property type="term" value="P:mitochondrial mRNA processing"/>
    <property type="evidence" value="ECO:0007669"/>
    <property type="project" value="TreeGrafter"/>
</dbReference>
<proteinExistence type="predicted"/>
<organism evidence="2">
    <name type="scientific">Bryozoa sp</name>
    <dbReference type="NCBI Taxonomy" id="2813608"/>
    <lineage>
        <taxon>Eukaryota</taxon>
        <taxon>Metazoa</taxon>
        <taxon>Spiralia</taxon>
        <taxon>Lophotrochozoa</taxon>
        <taxon>Bryozoa</taxon>
    </lineage>
</organism>
<gene>
    <name evidence="2" type="primary">orf611</name>
</gene>
<evidence type="ECO:0000313" key="2">
    <source>
        <dbReference type="EMBL" id="XCN35365.1"/>
    </source>
</evidence>
<dbReference type="InterPro" id="IPR024937">
    <property type="entry name" value="Domain_X"/>
</dbReference>
<keyword evidence="2" id="KW-0496">Mitochondrion</keyword>
<dbReference type="GO" id="GO:0006315">
    <property type="term" value="P:homing of group II introns"/>
    <property type="evidence" value="ECO:0007669"/>
    <property type="project" value="TreeGrafter"/>
</dbReference>
<evidence type="ECO:0000259" key="1">
    <source>
        <dbReference type="Pfam" id="PF01348"/>
    </source>
</evidence>
<dbReference type="Pfam" id="PF01348">
    <property type="entry name" value="Intron_maturas2"/>
    <property type="match status" value="1"/>
</dbReference>
<dbReference type="AlphaFoldDB" id="A0AAU8L233"/>
<dbReference type="EMBL" id="PP990758">
    <property type="protein sequence ID" value="XCN35365.1"/>
    <property type="molecule type" value="Genomic_DNA"/>
</dbReference>
<geneLocation type="mitochondrion" evidence="2"/>
<dbReference type="GO" id="GO:0003964">
    <property type="term" value="F:RNA-directed DNA polymerase activity"/>
    <property type="evidence" value="ECO:0007669"/>
    <property type="project" value="UniProtKB-KW"/>
</dbReference>
<name>A0AAU8L233_9BILA</name>